<gene>
    <name evidence="2" type="ORF">M9Y10_032528</name>
</gene>
<organism evidence="2 3">
    <name type="scientific">Tritrichomonas musculus</name>
    <dbReference type="NCBI Taxonomy" id="1915356"/>
    <lineage>
        <taxon>Eukaryota</taxon>
        <taxon>Metamonada</taxon>
        <taxon>Parabasalia</taxon>
        <taxon>Tritrichomonadida</taxon>
        <taxon>Tritrichomonadidae</taxon>
        <taxon>Tritrichomonas</taxon>
    </lineage>
</organism>
<accession>A0ABR2GZL8</accession>
<proteinExistence type="predicted"/>
<keyword evidence="1" id="KW-1133">Transmembrane helix</keyword>
<keyword evidence="3" id="KW-1185">Reference proteome</keyword>
<evidence type="ECO:0008006" key="4">
    <source>
        <dbReference type="Google" id="ProtNLM"/>
    </source>
</evidence>
<dbReference type="Proteomes" id="UP001470230">
    <property type="component" value="Unassembled WGS sequence"/>
</dbReference>
<protein>
    <recommendedName>
        <fullName evidence="4">Ubiquitin-like domain-containing protein</fullName>
    </recommendedName>
</protein>
<evidence type="ECO:0000313" key="3">
    <source>
        <dbReference type="Proteomes" id="UP001470230"/>
    </source>
</evidence>
<dbReference type="EMBL" id="JAPFFF010000053">
    <property type="protein sequence ID" value="KAK8839061.1"/>
    <property type="molecule type" value="Genomic_DNA"/>
</dbReference>
<name>A0ABR2GZL8_9EUKA</name>
<evidence type="ECO:0000256" key="1">
    <source>
        <dbReference type="SAM" id="Phobius"/>
    </source>
</evidence>
<keyword evidence="1" id="KW-0472">Membrane</keyword>
<keyword evidence="1" id="KW-0812">Transmembrane</keyword>
<comment type="caution">
    <text evidence="2">The sequence shown here is derived from an EMBL/GenBank/DDBJ whole genome shotgun (WGS) entry which is preliminary data.</text>
</comment>
<feature type="transmembrane region" description="Helical" evidence="1">
    <location>
        <begin position="187"/>
        <end position="211"/>
    </location>
</feature>
<evidence type="ECO:0000313" key="2">
    <source>
        <dbReference type="EMBL" id="KAK8839061.1"/>
    </source>
</evidence>
<sequence>MKNGKITVDAGDDEKTLKIDADRNTIFNLIDLYGATVNVQNKELIPKYNILKDINITETLNLLQGSTVSFDNVDFHDAKISIYNSEPEDPEKPLLSFDKQINEQPSKISIFKSEEGKILEDDNIVLINQQDSIFIEEQCNQWANKIAGGDYNQKQCVPDEKEKNRKLVVQKESNSGGGKKNKLSGGAIAGIVIACVVVVAAIIALFVYFLVIKKKNASTTSTQGDSSIAIKI</sequence>
<dbReference type="PANTHER" id="PTHR16861">
    <property type="entry name" value="GLYCOPROTEIN 38"/>
    <property type="match status" value="1"/>
</dbReference>
<dbReference type="PANTHER" id="PTHR16861:SF4">
    <property type="entry name" value="SH3 DOMAIN PROTEIN (AFU_ORTHOLOGUE AFUA_1G13610)"/>
    <property type="match status" value="1"/>
</dbReference>
<reference evidence="2 3" key="1">
    <citation type="submission" date="2024-04" db="EMBL/GenBank/DDBJ databases">
        <title>Tritrichomonas musculus Genome.</title>
        <authorList>
            <person name="Alves-Ferreira E."/>
            <person name="Grigg M."/>
            <person name="Lorenzi H."/>
            <person name="Galac M."/>
        </authorList>
    </citation>
    <scope>NUCLEOTIDE SEQUENCE [LARGE SCALE GENOMIC DNA]</scope>
    <source>
        <strain evidence="2 3">EAF2021</strain>
    </source>
</reference>